<sequence length="331" mass="35077">MNSLMKTTVAALALTVGTSFAASAEDVTIGTGYGIGFLPLHILDAKDLIEARAKEAGLDLTPTYQRISGSAAMQDAVISGSVDLGAYGVPAILIGWDKTRGKIVGVAGVNASPLTLLTNREGVTDLKGFAETDRIAMPSLVSPQMYALQKESEAEFGEGQQDKLRQQVVALPHPEALNSITAGATEVNSYFAAPPFTQIALKNPKVHAVIDSNKIWGGQSTFLAFAAKTDFLEENPKVADVVIAALDDAAKLIRENPEEAADIYLAAEPSKLMTKEDLVAFLRENADDFGPEVHGVQAYADFMARHGGLSKAPANWQEVFTSAALKGREGS</sequence>
<dbReference type="EMBL" id="VLKU01000006">
    <property type="protein sequence ID" value="TWI33916.1"/>
    <property type="molecule type" value="Genomic_DNA"/>
</dbReference>
<keyword evidence="3" id="KW-1185">Reference proteome</keyword>
<dbReference type="Pfam" id="PF13379">
    <property type="entry name" value="NMT1_2"/>
    <property type="match status" value="1"/>
</dbReference>
<evidence type="ECO:0000313" key="2">
    <source>
        <dbReference type="EMBL" id="TWI33916.1"/>
    </source>
</evidence>
<dbReference type="PANTHER" id="PTHR30024:SF2">
    <property type="entry name" value="ABC TRANSPORTER SUBSTRATE-BINDING PROTEIN"/>
    <property type="match status" value="1"/>
</dbReference>
<organism evidence="2 3">
    <name type="scientific">Paracoccus sulfuroxidans</name>
    <dbReference type="NCBI Taxonomy" id="384678"/>
    <lineage>
        <taxon>Bacteria</taxon>
        <taxon>Pseudomonadati</taxon>
        <taxon>Pseudomonadota</taxon>
        <taxon>Alphaproteobacteria</taxon>
        <taxon>Rhodobacterales</taxon>
        <taxon>Paracoccaceae</taxon>
        <taxon>Paracoccus</taxon>
    </lineage>
</organism>
<proteinExistence type="predicted"/>
<dbReference type="Gene3D" id="3.40.190.10">
    <property type="entry name" value="Periplasmic binding protein-like II"/>
    <property type="match status" value="2"/>
</dbReference>
<reference evidence="2 3" key="1">
    <citation type="journal article" date="2015" name="Stand. Genomic Sci.">
        <title>Genomic Encyclopedia of Bacterial and Archaeal Type Strains, Phase III: the genomes of soil and plant-associated and newly described type strains.</title>
        <authorList>
            <person name="Whitman W.B."/>
            <person name="Woyke T."/>
            <person name="Klenk H.P."/>
            <person name="Zhou Y."/>
            <person name="Lilburn T.G."/>
            <person name="Beck B.J."/>
            <person name="De Vos P."/>
            <person name="Vandamme P."/>
            <person name="Eisen J.A."/>
            <person name="Garrity G."/>
            <person name="Hugenholtz P."/>
            <person name="Kyrpides N.C."/>
        </authorList>
    </citation>
    <scope>NUCLEOTIDE SEQUENCE [LARGE SCALE GENOMIC DNA]</scope>
    <source>
        <strain evidence="2 3">CGMCC 1.5364</strain>
    </source>
</reference>
<feature type="chain" id="PRO_5021853221" evidence="1">
    <location>
        <begin position="22"/>
        <end position="331"/>
    </location>
</feature>
<evidence type="ECO:0000256" key="1">
    <source>
        <dbReference type="SAM" id="SignalP"/>
    </source>
</evidence>
<gene>
    <name evidence="2" type="ORF">IQ24_02283</name>
</gene>
<keyword evidence="1" id="KW-0732">Signal</keyword>
<dbReference type="AlphaFoldDB" id="A0A562NQC5"/>
<name>A0A562NQC5_9RHOB</name>
<protein>
    <submittedName>
        <fullName evidence="2">NitT/TauT family transport system substrate-binding protein</fullName>
    </submittedName>
</protein>
<feature type="signal peptide" evidence="1">
    <location>
        <begin position="1"/>
        <end position="21"/>
    </location>
</feature>
<dbReference type="SUPFAM" id="SSF53850">
    <property type="entry name" value="Periplasmic binding protein-like II"/>
    <property type="match status" value="1"/>
</dbReference>
<comment type="caution">
    <text evidence="2">The sequence shown here is derived from an EMBL/GenBank/DDBJ whole genome shotgun (WGS) entry which is preliminary data.</text>
</comment>
<dbReference type="PANTHER" id="PTHR30024">
    <property type="entry name" value="ALIPHATIC SULFONATES-BINDING PROTEIN-RELATED"/>
    <property type="match status" value="1"/>
</dbReference>
<evidence type="ECO:0000313" key="3">
    <source>
        <dbReference type="Proteomes" id="UP000316225"/>
    </source>
</evidence>
<dbReference type="Proteomes" id="UP000316225">
    <property type="component" value="Unassembled WGS sequence"/>
</dbReference>
<accession>A0A562NQC5</accession>